<evidence type="ECO:0000313" key="3">
    <source>
        <dbReference type="Proteomes" id="UP000789901"/>
    </source>
</evidence>
<keyword evidence="3" id="KW-1185">Reference proteome</keyword>
<feature type="compositionally biased region" description="Basic and acidic residues" evidence="1">
    <location>
        <begin position="1"/>
        <end position="10"/>
    </location>
</feature>
<dbReference type="EMBL" id="CAJVQB010066892">
    <property type="protein sequence ID" value="CAG8841793.1"/>
    <property type="molecule type" value="Genomic_DNA"/>
</dbReference>
<protein>
    <submittedName>
        <fullName evidence="2">5245_t:CDS:1</fullName>
    </submittedName>
</protein>
<sequence>FRALRREIKKCSNPNGSNEPMNERKENERKHVKKEQGLLDKATNRRMGDCENEIKNFVETLERALLRISTNYKKKLSIIRNFGTSDS</sequence>
<organism evidence="2 3">
    <name type="scientific">Gigaspora margarita</name>
    <dbReference type="NCBI Taxonomy" id="4874"/>
    <lineage>
        <taxon>Eukaryota</taxon>
        <taxon>Fungi</taxon>
        <taxon>Fungi incertae sedis</taxon>
        <taxon>Mucoromycota</taxon>
        <taxon>Glomeromycotina</taxon>
        <taxon>Glomeromycetes</taxon>
        <taxon>Diversisporales</taxon>
        <taxon>Gigasporaceae</taxon>
        <taxon>Gigaspora</taxon>
    </lineage>
</organism>
<evidence type="ECO:0000256" key="1">
    <source>
        <dbReference type="SAM" id="MobiDB-lite"/>
    </source>
</evidence>
<evidence type="ECO:0000313" key="2">
    <source>
        <dbReference type="EMBL" id="CAG8841793.1"/>
    </source>
</evidence>
<accession>A0ABN7WVG0</accession>
<gene>
    <name evidence="2" type="ORF">GMARGA_LOCUS35632</name>
</gene>
<reference evidence="2 3" key="1">
    <citation type="submission" date="2021-06" db="EMBL/GenBank/DDBJ databases">
        <authorList>
            <person name="Kallberg Y."/>
            <person name="Tangrot J."/>
            <person name="Rosling A."/>
        </authorList>
    </citation>
    <scope>NUCLEOTIDE SEQUENCE [LARGE SCALE GENOMIC DNA]</scope>
    <source>
        <strain evidence="2 3">120-4 pot B 10/14</strain>
    </source>
</reference>
<feature type="compositionally biased region" description="Basic and acidic residues" evidence="1">
    <location>
        <begin position="21"/>
        <end position="44"/>
    </location>
</feature>
<dbReference type="Proteomes" id="UP000789901">
    <property type="component" value="Unassembled WGS sequence"/>
</dbReference>
<feature type="region of interest" description="Disordered" evidence="1">
    <location>
        <begin position="1"/>
        <end position="44"/>
    </location>
</feature>
<proteinExistence type="predicted"/>
<feature type="non-terminal residue" evidence="2">
    <location>
        <position position="1"/>
    </location>
</feature>
<comment type="caution">
    <text evidence="2">The sequence shown here is derived from an EMBL/GenBank/DDBJ whole genome shotgun (WGS) entry which is preliminary data.</text>
</comment>
<name>A0ABN7WVG0_GIGMA</name>